<dbReference type="InterPro" id="IPR000462">
    <property type="entry name" value="CDP-OH_P_trans"/>
</dbReference>
<dbReference type="PANTHER" id="PTHR14269">
    <property type="entry name" value="CDP-DIACYLGLYCEROL--GLYCEROL-3-PHOSPHATE 3-PHOSPHATIDYLTRANSFERASE-RELATED"/>
    <property type="match status" value="1"/>
</dbReference>
<reference evidence="15" key="1">
    <citation type="journal article" date="2019" name="Int. J. Syst. Evol. Microbiol.">
        <title>The Global Catalogue of Microorganisms (GCM) 10K type strain sequencing project: providing services to taxonomists for standard genome sequencing and annotation.</title>
        <authorList>
            <consortium name="The Broad Institute Genomics Platform"/>
            <consortium name="The Broad Institute Genome Sequencing Center for Infectious Disease"/>
            <person name="Wu L."/>
            <person name="Ma J."/>
        </authorList>
    </citation>
    <scope>NUCLEOTIDE SEQUENCE [LARGE SCALE GENOMIC DNA]</scope>
    <source>
        <strain evidence="15">JCM 3369</strain>
    </source>
</reference>
<dbReference type="InterPro" id="IPR048254">
    <property type="entry name" value="CDP_ALCOHOL_P_TRANSF_CS"/>
</dbReference>
<name>A0ABW2CHM6_9ACTN</name>
<dbReference type="GO" id="GO:0008444">
    <property type="term" value="F:CDP-diacylglycerol-glycerol-3-phosphate 3-phosphatidyltransferase activity"/>
    <property type="evidence" value="ECO:0007669"/>
    <property type="project" value="UniProtKB-EC"/>
</dbReference>
<evidence type="ECO:0000256" key="12">
    <source>
        <dbReference type="RuleBase" id="RU003750"/>
    </source>
</evidence>
<keyword evidence="3" id="KW-0444">Lipid biosynthesis</keyword>
<evidence type="ECO:0000256" key="2">
    <source>
        <dbReference type="ARBA" id="ARBA00010441"/>
    </source>
</evidence>
<feature type="transmembrane region" description="Helical" evidence="13">
    <location>
        <begin position="140"/>
        <end position="157"/>
    </location>
</feature>
<proteinExistence type="inferred from homology"/>
<keyword evidence="7" id="KW-0443">Lipid metabolism</keyword>
<evidence type="ECO:0000256" key="7">
    <source>
        <dbReference type="ARBA" id="ARBA00023098"/>
    </source>
</evidence>
<keyword evidence="10" id="KW-1208">Phospholipid metabolism</keyword>
<dbReference type="Proteomes" id="UP001596380">
    <property type="component" value="Unassembled WGS sequence"/>
</dbReference>
<comment type="similarity">
    <text evidence="2 12">Belongs to the CDP-alcohol phosphatidyltransferase class-I family.</text>
</comment>
<dbReference type="PANTHER" id="PTHR14269:SF52">
    <property type="entry name" value="PHOSPHATIDYLGLYCEROPHOSPHATE SYNTHASE-RELATED"/>
    <property type="match status" value="1"/>
</dbReference>
<dbReference type="InterPro" id="IPR004570">
    <property type="entry name" value="Phosphatidylglycerol_P_synth"/>
</dbReference>
<dbReference type="InterPro" id="IPR043130">
    <property type="entry name" value="CDP-OH_PTrfase_TM_dom"/>
</dbReference>
<dbReference type="NCBIfam" id="TIGR00560">
    <property type="entry name" value="pgsA"/>
    <property type="match status" value="1"/>
</dbReference>
<organism evidence="14 15">
    <name type="scientific">Actinomadura yumaensis</name>
    <dbReference type="NCBI Taxonomy" id="111807"/>
    <lineage>
        <taxon>Bacteria</taxon>
        <taxon>Bacillati</taxon>
        <taxon>Actinomycetota</taxon>
        <taxon>Actinomycetes</taxon>
        <taxon>Streptosporangiales</taxon>
        <taxon>Thermomonosporaceae</taxon>
        <taxon>Actinomadura</taxon>
    </lineage>
</organism>
<sequence length="196" mass="20738">MIAGTPDPAAGAPGPPPPSVYNIANALTLIRIALVPLFVWLLFLDGALMRLAAFAVFAVASVTDKIDGDLARARNLVTDFGKIADPIADKALTGAALISLSALGELWWWVTAVILVREIGITVLRFVVIRRGVIPASKGGKLKTMLQVIAIGLYILPGPLDPLRWLAMGAALAVTVVTGADYVVRAWRLRRPGTPA</sequence>
<keyword evidence="6 13" id="KW-1133">Transmembrane helix</keyword>
<dbReference type="EMBL" id="JBHSXS010000007">
    <property type="protein sequence ID" value="MFC6881054.1"/>
    <property type="molecule type" value="Genomic_DNA"/>
</dbReference>
<dbReference type="PIRSF" id="PIRSF000847">
    <property type="entry name" value="Phos_ph_gly_syn"/>
    <property type="match status" value="1"/>
</dbReference>
<keyword evidence="4 12" id="KW-0808">Transferase</keyword>
<keyword evidence="8 13" id="KW-0472">Membrane</keyword>
<comment type="caution">
    <text evidence="14">The sequence shown here is derived from an EMBL/GenBank/DDBJ whole genome shotgun (WGS) entry which is preliminary data.</text>
</comment>
<evidence type="ECO:0000256" key="6">
    <source>
        <dbReference type="ARBA" id="ARBA00022989"/>
    </source>
</evidence>
<evidence type="ECO:0000313" key="15">
    <source>
        <dbReference type="Proteomes" id="UP001596380"/>
    </source>
</evidence>
<evidence type="ECO:0000256" key="8">
    <source>
        <dbReference type="ARBA" id="ARBA00023136"/>
    </source>
</evidence>
<evidence type="ECO:0000256" key="10">
    <source>
        <dbReference type="ARBA" id="ARBA00023264"/>
    </source>
</evidence>
<feature type="transmembrane region" description="Helical" evidence="13">
    <location>
        <begin position="106"/>
        <end position="128"/>
    </location>
</feature>
<evidence type="ECO:0000256" key="13">
    <source>
        <dbReference type="SAM" id="Phobius"/>
    </source>
</evidence>
<evidence type="ECO:0000256" key="9">
    <source>
        <dbReference type="ARBA" id="ARBA00023209"/>
    </source>
</evidence>
<keyword evidence="5 13" id="KW-0812">Transmembrane</keyword>
<evidence type="ECO:0000256" key="1">
    <source>
        <dbReference type="ARBA" id="ARBA00004141"/>
    </source>
</evidence>
<dbReference type="Pfam" id="PF01066">
    <property type="entry name" value="CDP-OH_P_transf"/>
    <property type="match status" value="1"/>
</dbReference>
<dbReference type="EC" id="2.7.8.5" evidence="11"/>
<evidence type="ECO:0000313" key="14">
    <source>
        <dbReference type="EMBL" id="MFC6881054.1"/>
    </source>
</evidence>
<evidence type="ECO:0000256" key="3">
    <source>
        <dbReference type="ARBA" id="ARBA00022516"/>
    </source>
</evidence>
<keyword evidence="15" id="KW-1185">Reference proteome</keyword>
<comment type="subcellular location">
    <subcellularLocation>
        <location evidence="1">Membrane</location>
        <topology evidence="1">Multi-pass membrane protein</topology>
    </subcellularLocation>
</comment>
<evidence type="ECO:0000256" key="4">
    <source>
        <dbReference type="ARBA" id="ARBA00022679"/>
    </source>
</evidence>
<evidence type="ECO:0000256" key="11">
    <source>
        <dbReference type="NCBIfam" id="TIGR00560"/>
    </source>
</evidence>
<dbReference type="Gene3D" id="1.20.120.1760">
    <property type="match status" value="1"/>
</dbReference>
<dbReference type="PROSITE" id="PS00379">
    <property type="entry name" value="CDP_ALCOHOL_P_TRANSF"/>
    <property type="match status" value="1"/>
</dbReference>
<protein>
    <recommendedName>
        <fullName evidence="11">CDP-diacylglycerol--glycerol-3-phosphate 3-phosphatidyltransferase</fullName>
        <ecNumber evidence="11">2.7.8.5</ecNumber>
    </recommendedName>
</protein>
<keyword evidence="9" id="KW-0594">Phospholipid biosynthesis</keyword>
<gene>
    <name evidence="14" type="primary">pgsA</name>
    <name evidence="14" type="ORF">ACFQKB_14900</name>
</gene>
<accession>A0ABW2CHM6</accession>
<dbReference type="RefSeq" id="WP_160819427.1">
    <property type="nucleotide sequence ID" value="NZ_JBHSXE010000001.1"/>
</dbReference>
<feature type="transmembrane region" description="Helical" evidence="13">
    <location>
        <begin position="163"/>
        <end position="184"/>
    </location>
</feature>
<dbReference type="InterPro" id="IPR050324">
    <property type="entry name" value="CDP-alcohol_PTase-I"/>
</dbReference>
<evidence type="ECO:0000256" key="5">
    <source>
        <dbReference type="ARBA" id="ARBA00022692"/>
    </source>
</evidence>
<feature type="transmembrane region" description="Helical" evidence="13">
    <location>
        <begin position="37"/>
        <end position="60"/>
    </location>
</feature>